<keyword evidence="2" id="KW-1185">Reference proteome</keyword>
<gene>
    <name evidence="1" type="ORF">EV356DRAFT_46746</name>
</gene>
<dbReference type="EMBL" id="ML991894">
    <property type="protein sequence ID" value="KAF2228764.1"/>
    <property type="molecule type" value="Genomic_DNA"/>
</dbReference>
<name>A0A6A6GSL9_VIRVR</name>
<organism evidence="1 2">
    <name type="scientific">Viridothelium virens</name>
    <name type="common">Speckled blister lichen</name>
    <name type="synonym">Trypethelium virens</name>
    <dbReference type="NCBI Taxonomy" id="1048519"/>
    <lineage>
        <taxon>Eukaryota</taxon>
        <taxon>Fungi</taxon>
        <taxon>Dikarya</taxon>
        <taxon>Ascomycota</taxon>
        <taxon>Pezizomycotina</taxon>
        <taxon>Dothideomycetes</taxon>
        <taxon>Dothideomycetes incertae sedis</taxon>
        <taxon>Trypetheliales</taxon>
        <taxon>Trypetheliaceae</taxon>
        <taxon>Viridothelium</taxon>
    </lineage>
</organism>
<dbReference type="AlphaFoldDB" id="A0A6A6GSL9"/>
<evidence type="ECO:0000313" key="1">
    <source>
        <dbReference type="EMBL" id="KAF2228764.1"/>
    </source>
</evidence>
<reference evidence="1" key="1">
    <citation type="journal article" date="2020" name="Stud. Mycol.">
        <title>101 Dothideomycetes genomes: a test case for predicting lifestyles and emergence of pathogens.</title>
        <authorList>
            <person name="Haridas S."/>
            <person name="Albert R."/>
            <person name="Binder M."/>
            <person name="Bloem J."/>
            <person name="Labutti K."/>
            <person name="Salamov A."/>
            <person name="Andreopoulos B."/>
            <person name="Baker S."/>
            <person name="Barry K."/>
            <person name="Bills G."/>
            <person name="Bluhm B."/>
            <person name="Cannon C."/>
            <person name="Castanera R."/>
            <person name="Culley D."/>
            <person name="Daum C."/>
            <person name="Ezra D."/>
            <person name="Gonzalez J."/>
            <person name="Henrissat B."/>
            <person name="Kuo A."/>
            <person name="Liang C."/>
            <person name="Lipzen A."/>
            <person name="Lutzoni F."/>
            <person name="Magnuson J."/>
            <person name="Mondo S."/>
            <person name="Nolan M."/>
            <person name="Ohm R."/>
            <person name="Pangilinan J."/>
            <person name="Park H.-J."/>
            <person name="Ramirez L."/>
            <person name="Alfaro M."/>
            <person name="Sun H."/>
            <person name="Tritt A."/>
            <person name="Yoshinaga Y."/>
            <person name="Zwiers L.-H."/>
            <person name="Turgeon B."/>
            <person name="Goodwin S."/>
            <person name="Spatafora J."/>
            <person name="Crous P."/>
            <person name="Grigoriev I."/>
        </authorList>
    </citation>
    <scope>NUCLEOTIDE SEQUENCE</scope>
    <source>
        <strain evidence="1">Tuck. ex Michener</strain>
    </source>
</reference>
<sequence length="223" mass="25039">MLLQGNSRTDPSLLGRVRSVWESRQESDKFWKPSTISAQASQVSASEDIGVHGWQFQLRGFPERDAFASVPTPQDDDSGLLYSKSEQQKRVAQYCTETVDSICGGQGDRFSLIDGSLSSLLDYSLCTEGPDDVIIKKAVSILERLPTRPPPVYRLHPELDLQSMKQQEDHQCSQTRFDTNTVRIALAFSCDAFQKLKATSLPFYPDLYVDGLDRNHTPNGFMQ</sequence>
<protein>
    <submittedName>
        <fullName evidence="1">Uncharacterized protein</fullName>
    </submittedName>
</protein>
<evidence type="ECO:0000313" key="2">
    <source>
        <dbReference type="Proteomes" id="UP000800092"/>
    </source>
</evidence>
<dbReference type="Proteomes" id="UP000800092">
    <property type="component" value="Unassembled WGS sequence"/>
</dbReference>
<proteinExistence type="predicted"/>
<accession>A0A6A6GSL9</accession>